<dbReference type="EMBL" id="QJNS01000513">
    <property type="protein sequence ID" value="RYO76997.1"/>
    <property type="molecule type" value="Genomic_DNA"/>
</dbReference>
<comment type="caution">
    <text evidence="7">The sequence shown here is derived from an EMBL/GenBank/DDBJ whole genome shotgun (WGS) entry which is preliminary data.</text>
</comment>
<comment type="pathway">
    <text evidence="1">Carbohydrate degradation; glycolysis; D-glyceraldehyde 3-phosphate and glycerone phosphate from D-glucose: step 1/4.</text>
</comment>
<evidence type="ECO:0000313" key="7">
    <source>
        <dbReference type="EMBL" id="RYO76997.1"/>
    </source>
</evidence>
<evidence type="ECO:0000256" key="2">
    <source>
        <dbReference type="ARBA" id="ARBA00005028"/>
    </source>
</evidence>
<comment type="similarity">
    <text evidence="5">Belongs to the hexokinase family.</text>
</comment>
<dbReference type="Proteomes" id="UP000294003">
    <property type="component" value="Unassembled WGS sequence"/>
</dbReference>
<dbReference type="InterPro" id="IPR001312">
    <property type="entry name" value="Hexokinase"/>
</dbReference>
<dbReference type="PANTHER" id="PTHR19443">
    <property type="entry name" value="HEXOKINASE"/>
    <property type="match status" value="1"/>
</dbReference>
<keyword evidence="5" id="KW-0067">ATP-binding</keyword>
<keyword evidence="5" id="KW-0418">Kinase</keyword>
<evidence type="ECO:0000259" key="6">
    <source>
        <dbReference type="Pfam" id="PF03727"/>
    </source>
</evidence>
<dbReference type="Pfam" id="PF03727">
    <property type="entry name" value="Hexokinase_2"/>
    <property type="match status" value="1"/>
</dbReference>
<dbReference type="SUPFAM" id="SSF53067">
    <property type="entry name" value="Actin-like ATPase domain"/>
    <property type="match status" value="1"/>
</dbReference>
<gene>
    <name evidence="7" type="ORF">DL762_009543</name>
</gene>
<dbReference type="PROSITE" id="PS51748">
    <property type="entry name" value="HEXOKINASE_2"/>
    <property type="match status" value="1"/>
</dbReference>
<sequence>MKNLESIPKLKTDLPPHTPIAINCEYGAFDNDHRILPRTKYDKAIDEESPKPGEQAFEKMSAGLYLGEIYRQIMCDFYDRGLVFALHMRHSGDLQDEGDQVRPRGGGWFSGEQAPNVQGTLGEVLDWPKDRESDPIVLTSAEYGSGVGAAVIAAMTMKKRNDNEVVGQRK</sequence>
<name>A0ABY0GT27_9PEZI</name>
<keyword evidence="8" id="KW-1185">Reference proteome</keyword>
<dbReference type="InterPro" id="IPR043129">
    <property type="entry name" value="ATPase_NBD"/>
</dbReference>
<evidence type="ECO:0000256" key="3">
    <source>
        <dbReference type="ARBA" id="ARBA00023152"/>
    </source>
</evidence>
<dbReference type="InterPro" id="IPR022673">
    <property type="entry name" value="Hexokinase_C"/>
</dbReference>
<proteinExistence type="inferred from homology"/>
<evidence type="ECO:0000313" key="8">
    <source>
        <dbReference type="Proteomes" id="UP000294003"/>
    </source>
</evidence>
<dbReference type="EC" id="2.7.1.-" evidence="5"/>
<comment type="catalytic activity">
    <reaction evidence="4">
        <text>a D-hexose + ATP = a D-hexose 6-phosphate + ADP + H(+)</text>
        <dbReference type="Rhea" id="RHEA:22740"/>
        <dbReference type="ChEBI" id="CHEBI:4194"/>
        <dbReference type="ChEBI" id="CHEBI:15378"/>
        <dbReference type="ChEBI" id="CHEBI:30616"/>
        <dbReference type="ChEBI" id="CHEBI:229467"/>
        <dbReference type="ChEBI" id="CHEBI:456216"/>
        <dbReference type="EC" id="2.7.1.1"/>
    </reaction>
    <physiologicalReaction direction="left-to-right" evidence="4">
        <dbReference type="Rhea" id="RHEA:22741"/>
    </physiologicalReaction>
</comment>
<keyword evidence="5" id="KW-0547">Nucleotide-binding</keyword>
<protein>
    <recommendedName>
        <fullName evidence="5">Phosphotransferase</fullName>
        <ecNumber evidence="5">2.7.1.-</ecNumber>
    </recommendedName>
</protein>
<reference evidence="7 8" key="1">
    <citation type="submission" date="2018-06" db="EMBL/GenBank/DDBJ databases">
        <title>Complete Genomes of Monosporascus.</title>
        <authorList>
            <person name="Robinson A.J."/>
            <person name="Natvig D.O."/>
        </authorList>
    </citation>
    <scope>NUCLEOTIDE SEQUENCE [LARGE SCALE GENOMIC DNA]</scope>
    <source>
        <strain evidence="7 8">CBS 609.92</strain>
    </source>
</reference>
<dbReference type="Gene3D" id="3.40.367.20">
    <property type="match status" value="2"/>
</dbReference>
<accession>A0ABY0GT27</accession>
<comment type="pathway">
    <text evidence="2">Carbohydrate metabolism; hexose metabolism.</text>
</comment>
<keyword evidence="3 5" id="KW-0324">Glycolysis</keyword>
<evidence type="ECO:0000256" key="5">
    <source>
        <dbReference type="RuleBase" id="RU362007"/>
    </source>
</evidence>
<keyword evidence="5" id="KW-0808">Transferase</keyword>
<feature type="domain" description="Hexokinase C-terminal" evidence="6">
    <location>
        <begin position="1"/>
        <end position="85"/>
    </location>
</feature>
<evidence type="ECO:0000256" key="1">
    <source>
        <dbReference type="ARBA" id="ARBA00004888"/>
    </source>
</evidence>
<evidence type="ECO:0000256" key="4">
    <source>
        <dbReference type="ARBA" id="ARBA00044613"/>
    </source>
</evidence>
<organism evidence="7 8">
    <name type="scientific">Monosporascus cannonballus</name>
    <dbReference type="NCBI Taxonomy" id="155416"/>
    <lineage>
        <taxon>Eukaryota</taxon>
        <taxon>Fungi</taxon>
        <taxon>Dikarya</taxon>
        <taxon>Ascomycota</taxon>
        <taxon>Pezizomycotina</taxon>
        <taxon>Sordariomycetes</taxon>
        <taxon>Xylariomycetidae</taxon>
        <taxon>Xylariales</taxon>
        <taxon>Xylariales incertae sedis</taxon>
        <taxon>Monosporascus</taxon>
    </lineage>
</organism>
<dbReference type="PANTHER" id="PTHR19443:SF16">
    <property type="entry name" value="HEXOKINASE TYPE 1-RELATED"/>
    <property type="match status" value="1"/>
</dbReference>